<sequence length="273" mass="30867">LSRLSAAGLSVLAVGASCYYRHDKWWPFSGNSDVCEKDASMLQVLNCTDIGAMMPFPSTHPLPQSKWDYNWDSREPKYMVNPVDYEKASPEKRAQLIEEATPTARRNIILIRHGHYVTDPNEKNYLSLTPLASPEKRAQLIEEATPTARRNIILIRHGHYVTDPNEKNYLSLTPLGKEQAKCVAERLQNSGVKFDSLVMSTMTRAVETAKFILEKLPAVTSKSDTLLEEGAPFPPEPPSKNWRPKHKVNFYTAHKSKGKNPLYLLIYVRGSNN</sequence>
<dbReference type="PANTHER" id="PTHR20935">
    <property type="entry name" value="PHOSPHOGLYCERATE MUTASE-RELATED"/>
    <property type="match status" value="1"/>
</dbReference>
<evidence type="ECO:0000256" key="9">
    <source>
        <dbReference type="ARBA" id="ARBA00047761"/>
    </source>
</evidence>
<evidence type="ECO:0000256" key="5">
    <source>
        <dbReference type="ARBA" id="ARBA00022801"/>
    </source>
</evidence>
<evidence type="ECO:0000256" key="4">
    <source>
        <dbReference type="ARBA" id="ARBA00022787"/>
    </source>
</evidence>
<dbReference type="EC" id="3.1.3.16" evidence="3"/>
<dbReference type="InterPro" id="IPR051021">
    <property type="entry name" value="Mito_Ser/Thr_phosphatase"/>
</dbReference>
<dbReference type="GO" id="GO:0090141">
    <property type="term" value="P:positive regulation of mitochondrial fission"/>
    <property type="evidence" value="ECO:0007669"/>
    <property type="project" value="TreeGrafter"/>
</dbReference>
<feature type="binding site" evidence="11">
    <location>
        <position position="204"/>
    </location>
    <ligand>
        <name>substrate</name>
    </ligand>
</feature>
<comment type="catalytic activity">
    <reaction evidence="10">
        <text>O-phospho-L-threonyl-[protein] + H2O = L-threonyl-[protein] + phosphate</text>
        <dbReference type="Rhea" id="RHEA:47004"/>
        <dbReference type="Rhea" id="RHEA-COMP:11060"/>
        <dbReference type="Rhea" id="RHEA-COMP:11605"/>
        <dbReference type="ChEBI" id="CHEBI:15377"/>
        <dbReference type="ChEBI" id="CHEBI:30013"/>
        <dbReference type="ChEBI" id="CHEBI:43474"/>
        <dbReference type="ChEBI" id="CHEBI:61977"/>
        <dbReference type="EC" id="3.1.3.16"/>
    </reaction>
</comment>
<accession>A0A183EHQ9</accession>
<organism evidence="12">
    <name type="scientific">Gongylonema pulchrum</name>
    <dbReference type="NCBI Taxonomy" id="637853"/>
    <lineage>
        <taxon>Eukaryota</taxon>
        <taxon>Metazoa</taxon>
        <taxon>Ecdysozoa</taxon>
        <taxon>Nematoda</taxon>
        <taxon>Chromadorea</taxon>
        <taxon>Rhabditida</taxon>
        <taxon>Spirurina</taxon>
        <taxon>Spiruromorpha</taxon>
        <taxon>Spiruroidea</taxon>
        <taxon>Gongylonematidae</taxon>
        <taxon>Gongylonema</taxon>
    </lineage>
</organism>
<dbReference type="SUPFAM" id="SSF53254">
    <property type="entry name" value="Phosphoglycerate mutase-like"/>
    <property type="match status" value="1"/>
</dbReference>
<dbReference type="InterPro" id="IPR029033">
    <property type="entry name" value="His_PPase_superfam"/>
</dbReference>
<protein>
    <recommendedName>
        <fullName evidence="6">Serine/threonine-protein phosphatase PGAM5, mitochondrial</fullName>
        <ecNumber evidence="3">3.1.3.16</ecNumber>
    </recommendedName>
    <alternativeName>
        <fullName evidence="8">Phosphoglycerate mutase family member 5 homolog</fullName>
    </alternativeName>
    <alternativeName>
        <fullName evidence="7">Serine/threonine-protein phosphatase Pgam5, mitochondrial</fullName>
    </alternativeName>
</protein>
<evidence type="ECO:0000256" key="7">
    <source>
        <dbReference type="ARBA" id="ARBA00040722"/>
    </source>
</evidence>
<evidence type="ECO:0000313" key="12">
    <source>
        <dbReference type="WBParaSite" id="GPUH_0002052501-mRNA-1"/>
    </source>
</evidence>
<reference evidence="12" key="1">
    <citation type="submission" date="2016-06" db="UniProtKB">
        <authorList>
            <consortium name="WormBaseParasite"/>
        </authorList>
    </citation>
    <scope>IDENTIFICATION</scope>
</reference>
<evidence type="ECO:0000256" key="6">
    <source>
        <dbReference type="ARBA" id="ARBA00039765"/>
    </source>
</evidence>
<evidence type="ECO:0000256" key="10">
    <source>
        <dbReference type="ARBA" id="ARBA00048336"/>
    </source>
</evidence>
<evidence type="ECO:0000256" key="3">
    <source>
        <dbReference type="ARBA" id="ARBA00013081"/>
    </source>
</evidence>
<dbReference type="PANTHER" id="PTHR20935:SF0">
    <property type="entry name" value="SERINE_THREONINE-PROTEIN PHOSPHATASE PGAM5, MITOCHONDRIAL"/>
    <property type="match status" value="1"/>
</dbReference>
<comment type="similarity">
    <text evidence="2">Belongs to the phosphoglycerate mutase family. BPG-dependent PGAM subfamily.</text>
</comment>
<evidence type="ECO:0000256" key="8">
    <source>
        <dbReference type="ARBA" id="ARBA00042520"/>
    </source>
</evidence>
<keyword evidence="4" id="KW-0496">Mitochondrion</keyword>
<keyword evidence="4" id="KW-0472">Membrane</keyword>
<dbReference type="Gene3D" id="3.40.50.1240">
    <property type="entry name" value="Phosphoglycerate mutase-like"/>
    <property type="match status" value="1"/>
</dbReference>
<keyword evidence="5" id="KW-0378">Hydrolase</keyword>
<dbReference type="InterPro" id="IPR013078">
    <property type="entry name" value="His_Pase_superF_clade-1"/>
</dbReference>
<dbReference type="CDD" id="cd07067">
    <property type="entry name" value="HP_PGM_like"/>
    <property type="match status" value="1"/>
</dbReference>
<comment type="subcellular location">
    <subcellularLocation>
        <location evidence="1">Mitochondrion outer membrane</location>
    </subcellularLocation>
</comment>
<evidence type="ECO:0000256" key="11">
    <source>
        <dbReference type="PIRSR" id="PIRSR613078-2"/>
    </source>
</evidence>
<proteinExistence type="inferred from homology"/>
<feature type="binding site" evidence="11">
    <location>
        <begin position="156"/>
        <end position="165"/>
    </location>
    <ligand>
        <name>substrate</name>
    </ligand>
</feature>
<evidence type="ECO:0000256" key="1">
    <source>
        <dbReference type="ARBA" id="ARBA00004294"/>
    </source>
</evidence>
<dbReference type="WBParaSite" id="GPUH_0002052501-mRNA-1">
    <property type="protein sequence ID" value="GPUH_0002052501-mRNA-1"/>
    <property type="gene ID" value="GPUH_0002052501"/>
</dbReference>
<dbReference type="AlphaFoldDB" id="A0A183EHQ9"/>
<keyword evidence="4" id="KW-1000">Mitochondrion outer membrane</keyword>
<evidence type="ECO:0000256" key="2">
    <source>
        <dbReference type="ARBA" id="ARBA00006717"/>
    </source>
</evidence>
<dbReference type="Pfam" id="PF00300">
    <property type="entry name" value="His_Phos_1"/>
    <property type="match status" value="1"/>
</dbReference>
<dbReference type="GO" id="GO:0004722">
    <property type="term" value="F:protein serine/threonine phosphatase activity"/>
    <property type="evidence" value="ECO:0007669"/>
    <property type="project" value="UniProtKB-EC"/>
</dbReference>
<comment type="catalytic activity">
    <reaction evidence="9">
        <text>O-phospho-L-seryl-[protein] + H2O = L-seryl-[protein] + phosphate</text>
        <dbReference type="Rhea" id="RHEA:20629"/>
        <dbReference type="Rhea" id="RHEA-COMP:9863"/>
        <dbReference type="Rhea" id="RHEA-COMP:11604"/>
        <dbReference type="ChEBI" id="CHEBI:15377"/>
        <dbReference type="ChEBI" id="CHEBI:29999"/>
        <dbReference type="ChEBI" id="CHEBI:43474"/>
        <dbReference type="ChEBI" id="CHEBI:83421"/>
        <dbReference type="EC" id="3.1.3.16"/>
    </reaction>
</comment>
<name>A0A183EHQ9_9BILA</name>
<dbReference type="GO" id="GO:0005741">
    <property type="term" value="C:mitochondrial outer membrane"/>
    <property type="evidence" value="ECO:0007669"/>
    <property type="project" value="UniProtKB-SubCell"/>
</dbReference>